<dbReference type="PROSITE" id="PS51918">
    <property type="entry name" value="RADICAL_SAM"/>
    <property type="match status" value="1"/>
</dbReference>
<evidence type="ECO:0000256" key="2">
    <source>
        <dbReference type="ARBA" id="ARBA00022723"/>
    </source>
</evidence>
<organism evidence="6 7">
    <name type="scientific">Candidatus Roizmanbacteria bacterium GW2011_GWA1_41_13</name>
    <dbReference type="NCBI Taxonomy" id="1618474"/>
    <lineage>
        <taxon>Bacteria</taxon>
        <taxon>Candidatus Roizmaniibacteriota</taxon>
    </lineage>
</organism>
<dbReference type="GO" id="GO:0046872">
    <property type="term" value="F:metal ion binding"/>
    <property type="evidence" value="ECO:0007669"/>
    <property type="project" value="UniProtKB-KW"/>
</dbReference>
<keyword evidence="2" id="KW-0479">Metal-binding</keyword>
<dbReference type="SMART" id="SM00729">
    <property type="entry name" value="Elp3"/>
    <property type="match status" value="1"/>
</dbReference>
<evidence type="ECO:0000313" key="7">
    <source>
        <dbReference type="Proteomes" id="UP000034961"/>
    </source>
</evidence>
<gene>
    <name evidence="6" type="ORF">UU41_C0047G0010</name>
</gene>
<proteinExistence type="predicted"/>
<evidence type="ECO:0000256" key="3">
    <source>
        <dbReference type="ARBA" id="ARBA00023004"/>
    </source>
</evidence>
<dbReference type="GO" id="GO:0003824">
    <property type="term" value="F:catalytic activity"/>
    <property type="evidence" value="ECO:0007669"/>
    <property type="project" value="InterPro"/>
</dbReference>
<name>A0A0G0UQU0_9BACT</name>
<dbReference type="Pfam" id="PF04055">
    <property type="entry name" value="Radical_SAM"/>
    <property type="match status" value="1"/>
</dbReference>
<evidence type="ECO:0000313" key="6">
    <source>
        <dbReference type="EMBL" id="KKR91114.1"/>
    </source>
</evidence>
<dbReference type="SFLD" id="SFLDG01067">
    <property type="entry name" value="SPASM/twitch_domain_containing"/>
    <property type="match status" value="1"/>
</dbReference>
<dbReference type="Gene3D" id="3.20.20.70">
    <property type="entry name" value="Aldolase class I"/>
    <property type="match status" value="1"/>
</dbReference>
<accession>A0A0G0UQU0</accession>
<dbReference type="EMBL" id="LCAN01000047">
    <property type="protein sequence ID" value="KKR91114.1"/>
    <property type="molecule type" value="Genomic_DNA"/>
</dbReference>
<dbReference type="Proteomes" id="UP000034961">
    <property type="component" value="Unassembled WGS sequence"/>
</dbReference>
<dbReference type="InterPro" id="IPR007197">
    <property type="entry name" value="rSAM"/>
</dbReference>
<dbReference type="SFLD" id="SFLDS00029">
    <property type="entry name" value="Radical_SAM"/>
    <property type="match status" value="1"/>
</dbReference>
<dbReference type="InterPro" id="IPR023885">
    <property type="entry name" value="4Fe4S-binding_SPASM_dom"/>
</dbReference>
<dbReference type="GO" id="GO:0051536">
    <property type="term" value="F:iron-sulfur cluster binding"/>
    <property type="evidence" value="ECO:0007669"/>
    <property type="project" value="UniProtKB-KW"/>
</dbReference>
<dbReference type="NCBIfam" id="TIGR04085">
    <property type="entry name" value="rSAM_more_4Fe4S"/>
    <property type="match status" value="1"/>
</dbReference>
<keyword evidence="3" id="KW-0408">Iron</keyword>
<keyword evidence="1" id="KW-0949">S-adenosyl-L-methionine</keyword>
<feature type="domain" description="Radical SAM core" evidence="5">
    <location>
        <begin position="39"/>
        <end position="263"/>
    </location>
</feature>
<dbReference type="PANTHER" id="PTHR11228:SF7">
    <property type="entry name" value="PQQA PEPTIDE CYCLASE"/>
    <property type="match status" value="1"/>
</dbReference>
<evidence type="ECO:0000256" key="4">
    <source>
        <dbReference type="ARBA" id="ARBA00023014"/>
    </source>
</evidence>
<protein>
    <submittedName>
        <fullName evidence="6">Radical SAM domain protein</fullName>
    </submittedName>
</protein>
<comment type="caution">
    <text evidence="6">The sequence shown here is derived from an EMBL/GenBank/DDBJ whole genome shotgun (WGS) entry which is preliminary data.</text>
</comment>
<dbReference type="InterPro" id="IPR006638">
    <property type="entry name" value="Elp3/MiaA/NifB-like_rSAM"/>
</dbReference>
<dbReference type="InterPro" id="IPR013785">
    <property type="entry name" value="Aldolase_TIM"/>
</dbReference>
<evidence type="ECO:0000256" key="1">
    <source>
        <dbReference type="ARBA" id="ARBA00022691"/>
    </source>
</evidence>
<reference evidence="6 7" key="1">
    <citation type="journal article" date="2015" name="Nature">
        <title>rRNA introns, odd ribosomes, and small enigmatic genomes across a large radiation of phyla.</title>
        <authorList>
            <person name="Brown C.T."/>
            <person name="Hug L.A."/>
            <person name="Thomas B.C."/>
            <person name="Sharon I."/>
            <person name="Castelle C.J."/>
            <person name="Singh A."/>
            <person name="Wilkins M.J."/>
            <person name="Williams K.H."/>
            <person name="Banfield J.F."/>
        </authorList>
    </citation>
    <scope>NUCLEOTIDE SEQUENCE [LARGE SCALE GENOMIC DNA]</scope>
</reference>
<dbReference type="Pfam" id="PF13186">
    <property type="entry name" value="SPASM"/>
    <property type="match status" value="1"/>
</dbReference>
<dbReference type="InterPro" id="IPR050377">
    <property type="entry name" value="Radical_SAM_PqqE_MftC-like"/>
</dbReference>
<dbReference type="SUPFAM" id="SSF102114">
    <property type="entry name" value="Radical SAM enzymes"/>
    <property type="match status" value="1"/>
</dbReference>
<sequence>MSKEFNPITQGLPAIQHSPELLPSTHIENTQPEDLYKTLSAPLDVQVEITTLCDEACIHCYNYWRGSKFKETVNDLPDATLEKDKVLAIVDQLAKSQVFRVTFTGGEPFLFRQTVIEGIRSAKKAGLDCYLNSNLTTITRENAESVKEAGLDSVLTSLHSFDEETHDEITQRKGSFRRTLRGIKMCQDTGLDVGVNMVVMKINQKQVFETGRFVKELGIKSFYATKAVPCLGGNNFPEIGIDKNAFKEMIEDLVLLEKTFGINVDTLMAYPLCAISDLANFWKFAQHSCGAGTTTCTIGSNGDVRPCSFADETYGNIFIDSLPQAWKEMKDWRDGSRLPENCVVNCKYFSQCGGGCRMEAKFAGDKAGMDPLATGPLDVIYVPATEFDHATSDFWEKRLIVTPNLRLRREDFGGIIAPQGRQSVFINSAAYEIIDRLKNASSPFSFKGIEHDFDLSQASSDFFFALFTKEFFREVQ</sequence>
<dbReference type="CDD" id="cd01335">
    <property type="entry name" value="Radical_SAM"/>
    <property type="match status" value="1"/>
</dbReference>
<dbReference type="AlphaFoldDB" id="A0A0G0UQU0"/>
<dbReference type="InterPro" id="IPR058240">
    <property type="entry name" value="rSAM_sf"/>
</dbReference>
<keyword evidence="4" id="KW-0411">Iron-sulfur</keyword>
<dbReference type="PANTHER" id="PTHR11228">
    <property type="entry name" value="RADICAL SAM DOMAIN PROTEIN"/>
    <property type="match status" value="1"/>
</dbReference>
<evidence type="ECO:0000259" key="5">
    <source>
        <dbReference type="PROSITE" id="PS51918"/>
    </source>
</evidence>
<dbReference type="SFLD" id="SFLDG01386">
    <property type="entry name" value="main_SPASM_domain-containing"/>
    <property type="match status" value="1"/>
</dbReference>